<comment type="caution">
    <text evidence="1">The sequence shown here is derived from an EMBL/GenBank/DDBJ whole genome shotgun (WGS) entry which is preliminary data.</text>
</comment>
<proteinExistence type="predicted"/>
<sequence length="33" mass="3350">MWGLDLQLLSFNGGGLSLRYGGPVVVRSSVGGG</sequence>
<evidence type="ECO:0000313" key="1">
    <source>
        <dbReference type="EMBL" id="OMO98586.1"/>
    </source>
</evidence>
<dbReference type="Proteomes" id="UP000188268">
    <property type="component" value="Unassembled WGS sequence"/>
</dbReference>
<name>A0A1R3JUR7_COCAP</name>
<reference evidence="1 2" key="1">
    <citation type="submission" date="2013-09" db="EMBL/GenBank/DDBJ databases">
        <title>Corchorus capsularis genome sequencing.</title>
        <authorList>
            <person name="Alam M."/>
            <person name="Haque M.S."/>
            <person name="Islam M.S."/>
            <person name="Emdad E.M."/>
            <person name="Islam M.M."/>
            <person name="Ahmed B."/>
            <person name="Halim A."/>
            <person name="Hossen Q.M.M."/>
            <person name="Hossain M.Z."/>
            <person name="Ahmed R."/>
            <person name="Khan M.M."/>
            <person name="Islam R."/>
            <person name="Rashid M.M."/>
            <person name="Khan S.A."/>
            <person name="Rahman M.S."/>
            <person name="Alam M."/>
        </authorList>
    </citation>
    <scope>NUCLEOTIDE SEQUENCE [LARGE SCALE GENOMIC DNA]</scope>
    <source>
        <strain evidence="2">cv. CVL-1</strain>
        <tissue evidence="1">Whole seedling</tissue>
    </source>
</reference>
<dbReference type="EMBL" id="AWWV01007058">
    <property type="protein sequence ID" value="OMO98586.1"/>
    <property type="molecule type" value="Genomic_DNA"/>
</dbReference>
<dbReference type="AlphaFoldDB" id="A0A1R3JUR7"/>
<protein>
    <submittedName>
        <fullName evidence="1">Uncharacterized protein</fullName>
    </submittedName>
</protein>
<organism evidence="1 2">
    <name type="scientific">Corchorus capsularis</name>
    <name type="common">Jute</name>
    <dbReference type="NCBI Taxonomy" id="210143"/>
    <lineage>
        <taxon>Eukaryota</taxon>
        <taxon>Viridiplantae</taxon>
        <taxon>Streptophyta</taxon>
        <taxon>Embryophyta</taxon>
        <taxon>Tracheophyta</taxon>
        <taxon>Spermatophyta</taxon>
        <taxon>Magnoliopsida</taxon>
        <taxon>eudicotyledons</taxon>
        <taxon>Gunneridae</taxon>
        <taxon>Pentapetalae</taxon>
        <taxon>rosids</taxon>
        <taxon>malvids</taxon>
        <taxon>Malvales</taxon>
        <taxon>Malvaceae</taxon>
        <taxon>Grewioideae</taxon>
        <taxon>Apeibeae</taxon>
        <taxon>Corchorus</taxon>
    </lineage>
</organism>
<evidence type="ECO:0000313" key="2">
    <source>
        <dbReference type="Proteomes" id="UP000188268"/>
    </source>
</evidence>
<gene>
    <name evidence="1" type="ORF">CCACVL1_04178</name>
</gene>
<accession>A0A1R3JUR7</accession>
<keyword evidence="2" id="KW-1185">Reference proteome</keyword>
<dbReference type="Gramene" id="OMO98586">
    <property type="protein sequence ID" value="OMO98586"/>
    <property type="gene ID" value="CCACVL1_04178"/>
</dbReference>